<feature type="domain" description="PglD N-terminal" evidence="3">
    <location>
        <begin position="3"/>
        <end position="78"/>
    </location>
</feature>
<feature type="binding site" evidence="2">
    <location>
        <position position="68"/>
    </location>
    <ligand>
        <name>substrate</name>
    </ligand>
</feature>
<reference evidence="4" key="1">
    <citation type="submission" date="2020-02" db="EMBL/GenBank/DDBJ databases">
        <authorList>
            <person name="Shen X.-R."/>
            <person name="Zhang Y.-X."/>
        </authorList>
    </citation>
    <scope>NUCLEOTIDE SEQUENCE</scope>
    <source>
        <strain evidence="4">SYP-B3998</strain>
    </source>
</reference>
<dbReference type="PANTHER" id="PTHR43300:SF7">
    <property type="entry name" value="UDP-N-ACETYLBACILLOSAMINE N-ACETYLTRANSFERASE"/>
    <property type="match status" value="1"/>
</dbReference>
<feature type="active site" description="Proton acceptor" evidence="1">
    <location>
        <position position="135"/>
    </location>
</feature>
<evidence type="ECO:0000259" key="3">
    <source>
        <dbReference type="Pfam" id="PF17836"/>
    </source>
</evidence>
<dbReference type="NCBIfam" id="TIGR03570">
    <property type="entry name" value="NeuD_NnaD"/>
    <property type="match status" value="1"/>
</dbReference>
<dbReference type="SUPFAM" id="SSF51161">
    <property type="entry name" value="Trimeric LpxA-like enzymes"/>
    <property type="match status" value="1"/>
</dbReference>
<protein>
    <submittedName>
        <fullName evidence="4">Acetyltransferase</fullName>
    </submittedName>
</protein>
<name>A0A6G4A2A7_9BACL</name>
<evidence type="ECO:0000256" key="2">
    <source>
        <dbReference type="PIRSR" id="PIRSR620019-2"/>
    </source>
</evidence>
<dbReference type="InterPro" id="IPR011004">
    <property type="entry name" value="Trimer_LpxA-like_sf"/>
</dbReference>
<organism evidence="4">
    <name type="scientific">Paenibacillus sp. SYP-B3998</name>
    <dbReference type="NCBI Taxonomy" id="2678564"/>
    <lineage>
        <taxon>Bacteria</taxon>
        <taxon>Bacillati</taxon>
        <taxon>Bacillota</taxon>
        <taxon>Bacilli</taxon>
        <taxon>Bacillales</taxon>
        <taxon>Paenibacillaceae</taxon>
        <taxon>Paenibacillus</taxon>
    </lineage>
</organism>
<dbReference type="GO" id="GO:0016740">
    <property type="term" value="F:transferase activity"/>
    <property type="evidence" value="ECO:0007669"/>
    <property type="project" value="UniProtKB-KW"/>
</dbReference>
<dbReference type="RefSeq" id="WP_163951452.1">
    <property type="nucleotide sequence ID" value="NZ_JAAIKC010000009.1"/>
</dbReference>
<dbReference type="InterPro" id="IPR020019">
    <property type="entry name" value="AcTrfase_PglD-like"/>
</dbReference>
<dbReference type="EMBL" id="JAAIKC010000009">
    <property type="protein sequence ID" value="NEW08522.1"/>
    <property type="molecule type" value="Genomic_DNA"/>
</dbReference>
<accession>A0A6G4A2A7</accession>
<dbReference type="AlphaFoldDB" id="A0A6G4A2A7"/>
<evidence type="ECO:0000256" key="1">
    <source>
        <dbReference type="PIRSR" id="PIRSR620019-1"/>
    </source>
</evidence>
<dbReference type="CDD" id="cd03360">
    <property type="entry name" value="LbH_AT_putative"/>
    <property type="match status" value="1"/>
</dbReference>
<dbReference type="InterPro" id="IPR041561">
    <property type="entry name" value="PglD_N"/>
</dbReference>
<gene>
    <name evidence="4" type="ORF">GK047_21215</name>
</gene>
<dbReference type="PANTHER" id="PTHR43300">
    <property type="entry name" value="ACETYLTRANSFERASE"/>
    <property type="match status" value="1"/>
</dbReference>
<feature type="site" description="Increases basicity of active site His" evidence="1">
    <location>
        <position position="136"/>
    </location>
</feature>
<comment type="caution">
    <text evidence="4">The sequence shown here is derived from an EMBL/GenBank/DDBJ whole genome shotgun (WGS) entry which is preliminary data.</text>
</comment>
<dbReference type="Pfam" id="PF17836">
    <property type="entry name" value="PglD_N"/>
    <property type="match status" value="1"/>
</dbReference>
<dbReference type="InterPro" id="IPR050179">
    <property type="entry name" value="Trans_hexapeptide_repeat"/>
</dbReference>
<keyword evidence="4" id="KW-0808">Transferase</keyword>
<evidence type="ECO:0000313" key="4">
    <source>
        <dbReference type="EMBL" id="NEW08522.1"/>
    </source>
</evidence>
<sequence length="213" mass="22303">MMIGIVGAGGHAKVVTDLLRRTNRNMRFVYLSADASCTGYEDMPCYLDSEPSYRSLRSSVEGWHVAIGNTLIRKRKTEWMLANGLLLINAIHDRSVCAEQSEIGIGSSVMAGAVVNPFAVIGQGCIINTASSVDHDCVIESFVNIGPGCRLSGSVRVAQLSDLGAGTVVIPGVSIGEHCVIGAGAVVISDIPDYSLAVGVPARVIKRIASGSS</sequence>
<dbReference type="Gene3D" id="2.160.10.10">
    <property type="entry name" value="Hexapeptide repeat proteins"/>
    <property type="match status" value="1"/>
</dbReference>
<dbReference type="Gene3D" id="3.40.50.20">
    <property type="match status" value="1"/>
</dbReference>
<proteinExistence type="predicted"/>